<evidence type="ECO:0000256" key="3">
    <source>
        <dbReference type="ARBA" id="ARBA00022448"/>
    </source>
</evidence>
<evidence type="ECO:0000256" key="8">
    <source>
        <dbReference type="SAM" id="MobiDB-lite"/>
    </source>
</evidence>
<keyword evidence="4" id="KW-1003">Cell membrane</keyword>
<feature type="compositionally biased region" description="Basic and acidic residues" evidence="8">
    <location>
        <begin position="413"/>
        <end position="436"/>
    </location>
</feature>
<feature type="transmembrane region" description="Helical" evidence="9">
    <location>
        <begin position="73"/>
        <end position="91"/>
    </location>
</feature>
<keyword evidence="3" id="KW-0813">Transport</keyword>
<feature type="compositionally biased region" description="Basic and acidic residues" evidence="8">
    <location>
        <begin position="506"/>
        <end position="523"/>
    </location>
</feature>
<evidence type="ECO:0000256" key="9">
    <source>
        <dbReference type="SAM" id="Phobius"/>
    </source>
</evidence>
<evidence type="ECO:0000256" key="4">
    <source>
        <dbReference type="ARBA" id="ARBA00022475"/>
    </source>
</evidence>
<accession>A0A1X6X3D4</accession>
<feature type="transmembrane region" description="Helical" evidence="9">
    <location>
        <begin position="306"/>
        <end position="327"/>
    </location>
</feature>
<evidence type="ECO:0000313" key="10">
    <source>
        <dbReference type="EMBL" id="SLM93217.1"/>
    </source>
</evidence>
<dbReference type="PANTHER" id="PTHR21716:SF53">
    <property type="entry name" value="PERMEASE PERM-RELATED"/>
    <property type="match status" value="1"/>
</dbReference>
<keyword evidence="6 9" id="KW-1133">Transmembrane helix</keyword>
<evidence type="ECO:0000256" key="6">
    <source>
        <dbReference type="ARBA" id="ARBA00022989"/>
    </source>
</evidence>
<evidence type="ECO:0000256" key="5">
    <source>
        <dbReference type="ARBA" id="ARBA00022692"/>
    </source>
</evidence>
<dbReference type="GO" id="GO:0005886">
    <property type="term" value="C:plasma membrane"/>
    <property type="evidence" value="ECO:0007669"/>
    <property type="project" value="UniProtKB-SubCell"/>
</dbReference>
<sequence>MANDRRPDLTKRIRGAWEGFRNLREGAAQNPGGVLLGAPPTGPMTFAEPTADERGRGAYEPYVSPPFRLAAAWSWRSLVIAIALGALFWLMSTVSLVLMPALIALLLAALLTPIHAFLVRHRWPRALSAGVVFVGFLVLVVGTIALVGQQIVAGFGELSGQVIAGFVTISDWLNSNPFGIDSSVISGYIDEGLAQGIAYLEQNASNLVGGAAGAVSSVGTFATGLLLTLFTAFFFLYDGRRMFTWAVRLMPKPARAKTEGAALRGWQTLVQYVRVQIIVAGVDAIGIGLGALLLGIPLAIPLTVLVFLASFVPIVGAVATGIIAVVVALVSQGFVSALIMLGVVLVVQQIEGNVLQPFIMGKAVSVHPLAVVLAVAAGAFLFGIMGALFAVPVIAVANTIVRFLAGDDMFAEQKEKDRPDDDQPPRYDPEAADRRGRTAVPAGAGASVPEQEAHTTPGSARATFADESTQARSARSGADDGATAEAHAAGEHGPASGRGTAGGRAAADEPRSADHSSARHGADQGDAPEDDADGESDHGYGRR</sequence>
<proteinExistence type="inferred from homology"/>
<feature type="transmembrane region" description="Helical" evidence="9">
    <location>
        <begin position="370"/>
        <end position="397"/>
    </location>
</feature>
<keyword evidence="5 9" id="KW-0812">Transmembrane</keyword>
<keyword evidence="11" id="KW-1185">Reference proteome</keyword>
<dbReference type="PANTHER" id="PTHR21716">
    <property type="entry name" value="TRANSMEMBRANE PROTEIN"/>
    <property type="match status" value="1"/>
</dbReference>
<keyword evidence="7 9" id="KW-0472">Membrane</keyword>
<dbReference type="AlphaFoldDB" id="A0A1X6X3D4"/>
<protein>
    <submittedName>
        <fullName evidence="10">Integral membrane protein</fullName>
    </submittedName>
</protein>
<dbReference type="InterPro" id="IPR002549">
    <property type="entry name" value="AI-2E-like"/>
</dbReference>
<gene>
    <name evidence="10" type="ORF">FM105_03565</name>
</gene>
<feature type="transmembrane region" description="Helical" evidence="9">
    <location>
        <begin position="214"/>
        <end position="237"/>
    </location>
</feature>
<dbReference type="Pfam" id="PF01594">
    <property type="entry name" value="AI-2E_transport"/>
    <property type="match status" value="1"/>
</dbReference>
<feature type="transmembrane region" description="Helical" evidence="9">
    <location>
        <begin position="97"/>
        <end position="119"/>
    </location>
</feature>
<dbReference type="GO" id="GO:0055085">
    <property type="term" value="P:transmembrane transport"/>
    <property type="evidence" value="ECO:0007669"/>
    <property type="project" value="TreeGrafter"/>
</dbReference>
<dbReference type="Proteomes" id="UP000196581">
    <property type="component" value="Unassembled WGS sequence"/>
</dbReference>
<feature type="transmembrane region" description="Helical" evidence="9">
    <location>
        <begin position="126"/>
        <end position="148"/>
    </location>
</feature>
<feature type="compositionally biased region" description="Low complexity" evidence="8">
    <location>
        <begin position="479"/>
        <end position="498"/>
    </location>
</feature>
<evidence type="ECO:0000256" key="1">
    <source>
        <dbReference type="ARBA" id="ARBA00004651"/>
    </source>
</evidence>
<feature type="region of interest" description="Disordered" evidence="8">
    <location>
        <begin position="413"/>
        <end position="543"/>
    </location>
</feature>
<dbReference type="RefSeq" id="WP_087004836.1">
    <property type="nucleotide sequence ID" value="NZ_FWFF01000003.1"/>
</dbReference>
<dbReference type="EMBL" id="FWFF01000003">
    <property type="protein sequence ID" value="SLM93217.1"/>
    <property type="molecule type" value="Genomic_DNA"/>
</dbReference>
<evidence type="ECO:0000256" key="7">
    <source>
        <dbReference type="ARBA" id="ARBA00023136"/>
    </source>
</evidence>
<organism evidence="10 11">
    <name type="scientific">Brevibacterium yomogidense</name>
    <dbReference type="NCBI Taxonomy" id="946573"/>
    <lineage>
        <taxon>Bacteria</taxon>
        <taxon>Bacillati</taxon>
        <taxon>Actinomycetota</taxon>
        <taxon>Actinomycetes</taxon>
        <taxon>Micrococcales</taxon>
        <taxon>Brevibacteriaceae</taxon>
        <taxon>Brevibacterium</taxon>
    </lineage>
</organism>
<feature type="transmembrane region" description="Helical" evidence="9">
    <location>
        <begin position="334"/>
        <end position="350"/>
    </location>
</feature>
<comment type="similarity">
    <text evidence="2">Belongs to the autoinducer-2 exporter (AI-2E) (TC 2.A.86) family.</text>
</comment>
<feature type="transmembrane region" description="Helical" evidence="9">
    <location>
        <begin position="277"/>
        <end position="300"/>
    </location>
</feature>
<comment type="subcellular location">
    <subcellularLocation>
        <location evidence="1">Cell membrane</location>
        <topology evidence="1">Multi-pass membrane protein</topology>
    </subcellularLocation>
</comment>
<name>A0A1X6X3D4_9MICO</name>
<evidence type="ECO:0000256" key="2">
    <source>
        <dbReference type="ARBA" id="ARBA00009773"/>
    </source>
</evidence>
<reference evidence="11" key="1">
    <citation type="submission" date="2017-02" db="EMBL/GenBank/DDBJ databases">
        <authorList>
            <person name="Dridi B."/>
        </authorList>
    </citation>
    <scope>NUCLEOTIDE SEQUENCE [LARGE SCALE GENOMIC DNA]</scope>
    <source>
        <strain evidence="11">B Co 03.10</strain>
    </source>
</reference>
<evidence type="ECO:0000313" key="11">
    <source>
        <dbReference type="Proteomes" id="UP000196581"/>
    </source>
</evidence>